<dbReference type="EMBL" id="LGTE01000029">
    <property type="protein sequence ID" value="KNZ68490.1"/>
    <property type="molecule type" value="Genomic_DNA"/>
</dbReference>
<dbReference type="InterPro" id="IPR015421">
    <property type="entry name" value="PyrdxlP-dep_Trfase_major"/>
</dbReference>
<keyword evidence="14" id="KW-1185">Reference proteome</keyword>
<comment type="subcellular location">
    <subcellularLocation>
        <location evidence="11">Cytoplasm</location>
    </subcellularLocation>
</comment>
<keyword evidence="11" id="KW-0963">Cytoplasm</keyword>
<evidence type="ECO:0000256" key="10">
    <source>
        <dbReference type="ARBA" id="ARBA00049007"/>
    </source>
</evidence>
<evidence type="ECO:0000256" key="8">
    <source>
        <dbReference type="ARBA" id="ARBA00023299"/>
    </source>
</evidence>
<dbReference type="PATRIC" id="fig|281456.6.peg.3084"/>
<evidence type="ECO:0000256" key="11">
    <source>
        <dbReference type="HAMAP-Rule" id="MF_00160"/>
    </source>
</evidence>
<dbReference type="InterPro" id="IPR015424">
    <property type="entry name" value="PyrdxlP-dep_Trfase"/>
</dbReference>
<evidence type="ECO:0000256" key="5">
    <source>
        <dbReference type="ARBA" id="ARBA00022605"/>
    </source>
</evidence>
<dbReference type="PANTHER" id="PTHR43247:SF1">
    <property type="entry name" value="PHOSPHOSERINE AMINOTRANSFERASE"/>
    <property type="match status" value="1"/>
</dbReference>
<dbReference type="CDD" id="cd00611">
    <property type="entry name" value="PSAT_like"/>
    <property type="match status" value="1"/>
</dbReference>
<evidence type="ECO:0000256" key="3">
    <source>
        <dbReference type="ARBA" id="ARBA00006904"/>
    </source>
</evidence>
<dbReference type="HAMAP" id="MF_00160">
    <property type="entry name" value="SerC_aminotrans_5"/>
    <property type="match status" value="1"/>
</dbReference>
<dbReference type="GO" id="GO:0030170">
    <property type="term" value="F:pyridoxal phosphate binding"/>
    <property type="evidence" value="ECO:0007669"/>
    <property type="project" value="UniProtKB-UniRule"/>
</dbReference>
<keyword evidence="4 11" id="KW-0032">Aminotransferase</keyword>
<proteinExistence type="inferred from homology"/>
<name>A0A0L6VYZ8_9FIRM</name>
<dbReference type="Gene3D" id="3.90.1150.10">
    <property type="entry name" value="Aspartate Aminotransferase, domain 1"/>
    <property type="match status" value="1"/>
</dbReference>
<comment type="catalytic activity">
    <reaction evidence="10 11">
        <text>O-phospho-L-serine + 2-oxoglutarate = 3-phosphooxypyruvate + L-glutamate</text>
        <dbReference type="Rhea" id="RHEA:14329"/>
        <dbReference type="ChEBI" id="CHEBI:16810"/>
        <dbReference type="ChEBI" id="CHEBI:18110"/>
        <dbReference type="ChEBI" id="CHEBI:29985"/>
        <dbReference type="ChEBI" id="CHEBI:57524"/>
        <dbReference type="EC" id="2.6.1.52"/>
    </reaction>
</comment>
<evidence type="ECO:0000256" key="1">
    <source>
        <dbReference type="ARBA" id="ARBA00003483"/>
    </source>
</evidence>
<dbReference type="PANTHER" id="PTHR43247">
    <property type="entry name" value="PHOSPHOSERINE AMINOTRANSFERASE"/>
    <property type="match status" value="1"/>
</dbReference>
<dbReference type="InterPro" id="IPR000192">
    <property type="entry name" value="Aminotrans_V_dom"/>
</dbReference>
<dbReference type="NCBIfam" id="NF003764">
    <property type="entry name" value="PRK05355.1"/>
    <property type="match status" value="1"/>
</dbReference>
<keyword evidence="8 11" id="KW-0718">Serine biosynthesis</keyword>
<comment type="similarity">
    <text evidence="3 11">Belongs to the class-V pyridoxal-phosphate-dependent aminotransferase family. SerC subfamily.</text>
</comment>
<dbReference type="PIRSF" id="PIRSF000525">
    <property type="entry name" value="SerC"/>
    <property type="match status" value="1"/>
</dbReference>
<dbReference type="FunFam" id="3.40.640.10:FF:000010">
    <property type="entry name" value="Phosphoserine aminotransferase"/>
    <property type="match status" value="1"/>
</dbReference>
<reference evidence="14" key="1">
    <citation type="submission" date="2015-07" db="EMBL/GenBank/DDBJ databases">
        <title>Complete Genome of Thermincola ferriacetica strain Z-0001T.</title>
        <authorList>
            <person name="Lusk B."/>
            <person name="Badalamenti J.P."/>
            <person name="Parameswaran P."/>
            <person name="Bond D.R."/>
            <person name="Torres C.I."/>
        </authorList>
    </citation>
    <scope>NUCLEOTIDE SEQUENCE [LARGE SCALE GENOMIC DNA]</scope>
    <source>
        <strain evidence="14">Z-0001</strain>
    </source>
</reference>
<dbReference type="AlphaFoldDB" id="A0A0L6VYZ8"/>
<dbReference type="GO" id="GO:0005737">
    <property type="term" value="C:cytoplasm"/>
    <property type="evidence" value="ECO:0007669"/>
    <property type="project" value="UniProtKB-SubCell"/>
</dbReference>
<evidence type="ECO:0000256" key="6">
    <source>
        <dbReference type="ARBA" id="ARBA00022679"/>
    </source>
</evidence>
<keyword evidence="7 11" id="KW-0663">Pyridoxal phosphate</keyword>
<feature type="binding site" evidence="11">
    <location>
        <position position="103"/>
    </location>
    <ligand>
        <name>pyridoxal 5'-phosphate</name>
        <dbReference type="ChEBI" id="CHEBI:597326"/>
    </ligand>
</feature>
<feature type="modified residue" description="N6-(pyridoxal phosphate)lysine" evidence="11">
    <location>
        <position position="197"/>
    </location>
</feature>
<dbReference type="UniPathway" id="UPA00135">
    <property type="reaction ID" value="UER00197"/>
</dbReference>
<dbReference type="EC" id="2.6.1.52" evidence="11"/>
<evidence type="ECO:0000313" key="14">
    <source>
        <dbReference type="Proteomes" id="UP000037175"/>
    </source>
</evidence>
<evidence type="ECO:0000313" key="13">
    <source>
        <dbReference type="EMBL" id="KNZ68490.1"/>
    </source>
</evidence>
<feature type="binding site" evidence="11">
    <location>
        <position position="153"/>
    </location>
    <ligand>
        <name>pyridoxal 5'-phosphate</name>
        <dbReference type="ChEBI" id="CHEBI:597326"/>
    </ligand>
</feature>
<gene>
    <name evidence="11" type="primary">serC</name>
    <name evidence="13" type="ORF">Tfer_2950</name>
</gene>
<comment type="cofactor">
    <cofactor evidence="11">
        <name>pyridoxal 5'-phosphate</name>
        <dbReference type="ChEBI" id="CHEBI:597326"/>
    </cofactor>
    <text evidence="11">Binds 1 pyridoxal phosphate per subunit.</text>
</comment>
<dbReference type="Proteomes" id="UP000037175">
    <property type="component" value="Unassembled WGS sequence"/>
</dbReference>
<organism evidence="13 14">
    <name type="scientific">Thermincola ferriacetica</name>
    <dbReference type="NCBI Taxonomy" id="281456"/>
    <lineage>
        <taxon>Bacteria</taxon>
        <taxon>Bacillati</taxon>
        <taxon>Bacillota</taxon>
        <taxon>Clostridia</taxon>
        <taxon>Eubacteriales</taxon>
        <taxon>Thermincolaceae</taxon>
        <taxon>Thermincola</taxon>
    </lineage>
</organism>
<evidence type="ECO:0000256" key="4">
    <source>
        <dbReference type="ARBA" id="ARBA00022576"/>
    </source>
</evidence>
<evidence type="ECO:0000256" key="7">
    <source>
        <dbReference type="ARBA" id="ARBA00022898"/>
    </source>
</evidence>
<dbReference type="NCBIfam" id="TIGR01364">
    <property type="entry name" value="serC_1"/>
    <property type="match status" value="1"/>
</dbReference>
<feature type="binding site" evidence="11">
    <location>
        <position position="173"/>
    </location>
    <ligand>
        <name>pyridoxal 5'-phosphate</name>
        <dbReference type="ChEBI" id="CHEBI:597326"/>
    </ligand>
</feature>
<sequence length="362" mass="40053">MTERVFNFNPGPATLPLAILEKAQKEMLNYNGTGMSVMEISHRSKDFEAIILGAEALLKELMAIPDNYRVLFIGMGATGQFDMIPMNYIVDGKIGNYVITGSFANKAYKEAVKVGPTHIAASTKDLNFTRVANLDEIQMSENPAYLHITSNNTIFGTQWKEFPDTGDVPLIADMSSDILSRKIDVSKFALIYAGAQKNLGPAGAAVVIIRDDMIEKSNQNLPTMLKYDTYAKNNSLYNTPASFTIYMIKLMLEWVKEQGGLDVIEKRNEEKAKIVYDAVDASNGFYKGHAEVGSRSLMNVTFRLPNEDLEKEFVAEAAKVGLAGLKGHREVGGIRASIYNAMPVEGCRKLAEFMKEFQAKKA</sequence>
<comment type="caution">
    <text evidence="11">Lacks conserved residue(s) required for the propagation of feature annotation.</text>
</comment>
<dbReference type="InterPro" id="IPR022278">
    <property type="entry name" value="Pser_aminoTfrase"/>
</dbReference>
<feature type="binding site" evidence="11">
    <location>
        <position position="43"/>
    </location>
    <ligand>
        <name>L-glutamate</name>
        <dbReference type="ChEBI" id="CHEBI:29985"/>
    </ligand>
</feature>
<dbReference type="InterPro" id="IPR015422">
    <property type="entry name" value="PyrdxlP-dep_Trfase_small"/>
</dbReference>
<comment type="function">
    <text evidence="1 11">Catalyzes the reversible conversion of 3-phosphohydroxypyruvate to phosphoserine and of 3-hydroxy-2-oxo-4-phosphonooxybutanoate to phosphohydroxythreonine.</text>
</comment>
<comment type="subunit">
    <text evidence="11">Homodimer.</text>
</comment>
<dbReference type="SUPFAM" id="SSF53383">
    <property type="entry name" value="PLP-dependent transferases"/>
    <property type="match status" value="1"/>
</dbReference>
<feature type="binding site" evidence="11">
    <location>
        <begin position="77"/>
        <end position="78"/>
    </location>
    <ligand>
        <name>pyridoxal 5'-phosphate</name>
        <dbReference type="ChEBI" id="CHEBI:597326"/>
    </ligand>
</feature>
<dbReference type="GO" id="GO:0004648">
    <property type="term" value="F:O-phospho-L-serine:2-oxoglutarate aminotransferase activity"/>
    <property type="evidence" value="ECO:0007669"/>
    <property type="project" value="UniProtKB-UniRule"/>
</dbReference>
<comment type="pathway">
    <text evidence="2 11">Amino-acid biosynthesis; L-serine biosynthesis; L-serine from 3-phospho-D-glycerate: step 2/3.</text>
</comment>
<accession>A0A0L6VYZ8</accession>
<feature type="domain" description="Aminotransferase class V" evidence="12">
    <location>
        <begin position="5"/>
        <end position="347"/>
    </location>
</feature>
<evidence type="ECO:0000256" key="9">
    <source>
        <dbReference type="ARBA" id="ARBA00047630"/>
    </source>
</evidence>
<feature type="binding site" evidence="11">
    <location>
        <begin position="238"/>
        <end position="239"/>
    </location>
    <ligand>
        <name>pyridoxal 5'-phosphate</name>
        <dbReference type="ChEBI" id="CHEBI:597326"/>
    </ligand>
</feature>
<dbReference type="RefSeq" id="WP_013118937.1">
    <property type="nucleotide sequence ID" value="NZ_LGTE01000029.1"/>
</dbReference>
<evidence type="ECO:0000256" key="2">
    <source>
        <dbReference type="ARBA" id="ARBA00005099"/>
    </source>
</evidence>
<dbReference type="Pfam" id="PF00266">
    <property type="entry name" value="Aminotran_5"/>
    <property type="match status" value="1"/>
</dbReference>
<dbReference type="GO" id="GO:0006564">
    <property type="term" value="P:L-serine biosynthetic process"/>
    <property type="evidence" value="ECO:0007669"/>
    <property type="project" value="UniProtKB-UniRule"/>
</dbReference>
<evidence type="ECO:0000259" key="12">
    <source>
        <dbReference type="Pfam" id="PF00266"/>
    </source>
</evidence>
<feature type="binding site" evidence="11">
    <location>
        <position position="196"/>
    </location>
    <ligand>
        <name>pyridoxal 5'-phosphate</name>
        <dbReference type="ChEBI" id="CHEBI:597326"/>
    </ligand>
</feature>
<protein>
    <recommendedName>
        <fullName evidence="11">Phosphoserine aminotransferase</fullName>
        <ecNumber evidence="11">2.6.1.52</ecNumber>
    </recommendedName>
    <alternativeName>
        <fullName evidence="11">Phosphohydroxythreonine aminotransferase</fullName>
        <shortName evidence="11">PSAT</shortName>
    </alternativeName>
</protein>
<comment type="catalytic activity">
    <reaction evidence="9 11">
        <text>4-(phosphooxy)-L-threonine + 2-oxoglutarate = (R)-3-hydroxy-2-oxo-4-phosphooxybutanoate + L-glutamate</text>
        <dbReference type="Rhea" id="RHEA:16573"/>
        <dbReference type="ChEBI" id="CHEBI:16810"/>
        <dbReference type="ChEBI" id="CHEBI:29985"/>
        <dbReference type="ChEBI" id="CHEBI:58452"/>
        <dbReference type="ChEBI" id="CHEBI:58538"/>
        <dbReference type="EC" id="2.6.1.52"/>
    </reaction>
</comment>
<keyword evidence="6 11" id="KW-0808">Transferase</keyword>
<keyword evidence="5 11" id="KW-0028">Amino-acid biosynthesis</keyword>
<dbReference type="Gene3D" id="3.40.640.10">
    <property type="entry name" value="Type I PLP-dependent aspartate aminotransferase-like (Major domain)"/>
    <property type="match status" value="1"/>
</dbReference>
<dbReference type="FunFam" id="3.90.1150.10:FF:000006">
    <property type="entry name" value="Phosphoserine aminotransferase"/>
    <property type="match status" value="1"/>
</dbReference>
<comment type="caution">
    <text evidence="13">The sequence shown here is derived from an EMBL/GenBank/DDBJ whole genome shotgun (WGS) entry which is preliminary data.</text>
</comment>